<evidence type="ECO:0000256" key="1">
    <source>
        <dbReference type="ARBA" id="ARBA00009005"/>
    </source>
</evidence>
<name>A0A8H3B3G6_9AGAM</name>
<protein>
    <recommendedName>
        <fullName evidence="3">Peptidase C14 caspase domain-containing protein</fullName>
    </recommendedName>
</protein>
<accession>A0A8H3B3G6</accession>
<dbReference type="AlphaFoldDB" id="A0A8H3B3G6"/>
<feature type="region of interest" description="Disordered" evidence="2">
    <location>
        <begin position="272"/>
        <end position="315"/>
    </location>
</feature>
<dbReference type="GO" id="GO:0005737">
    <property type="term" value="C:cytoplasm"/>
    <property type="evidence" value="ECO:0007669"/>
    <property type="project" value="TreeGrafter"/>
</dbReference>
<sequence length="390" mass="43613">MSKYTTDGTNVTFAPRAVINQPVVEDHTKRSIVEQYIQKAIEDGDNMGSINRSVPEGGVQRRALIIAPEYEDYPEDKLPTLPATATDVKLVHELLVTFGYERKNIRILCDVCAGNGYSYPTRKNILDGLKWLTSDVAPNAYRFLHFSGHGVHILSDDQNGKEIRDSDWNPDNEPQTLDTERSRSEIFSQRAEWETVFKKELKYYNEAIATRKDVSDKNQPRDMILDSQLNQCLSELPPDCTITCTLDCCASGRMLNLPVKVAGAGFRGGSRVDNVEPQMDPDQPISRGKQTLSTAGGSELHNVNNAKPEATPSESGGMTISNLFNVFSLDGPTVQVCRHESLSEREKRMNHVKARIRFHGVQVTSVKRLGIPIMVTLDYSQGLLRKHALH</sequence>
<dbReference type="EMBL" id="CAJMWW010000118">
    <property type="protein sequence ID" value="CAE6447039.1"/>
    <property type="molecule type" value="Genomic_DNA"/>
</dbReference>
<evidence type="ECO:0000313" key="4">
    <source>
        <dbReference type="EMBL" id="CAE6447039.1"/>
    </source>
</evidence>
<evidence type="ECO:0000256" key="2">
    <source>
        <dbReference type="SAM" id="MobiDB-lite"/>
    </source>
</evidence>
<evidence type="ECO:0000259" key="3">
    <source>
        <dbReference type="Pfam" id="PF00656"/>
    </source>
</evidence>
<dbReference type="Gene3D" id="3.40.50.12660">
    <property type="match status" value="1"/>
</dbReference>
<dbReference type="PANTHER" id="PTHR48104:SF30">
    <property type="entry name" value="METACASPASE-1"/>
    <property type="match status" value="1"/>
</dbReference>
<dbReference type="GO" id="GO:0006508">
    <property type="term" value="P:proteolysis"/>
    <property type="evidence" value="ECO:0007669"/>
    <property type="project" value="InterPro"/>
</dbReference>
<comment type="caution">
    <text evidence="4">The sequence shown here is derived from an EMBL/GenBank/DDBJ whole genome shotgun (WGS) entry which is preliminary data.</text>
</comment>
<proteinExistence type="inferred from homology"/>
<dbReference type="Pfam" id="PF00656">
    <property type="entry name" value="Peptidase_C14"/>
    <property type="match status" value="1"/>
</dbReference>
<dbReference type="GO" id="GO:0004197">
    <property type="term" value="F:cysteine-type endopeptidase activity"/>
    <property type="evidence" value="ECO:0007669"/>
    <property type="project" value="InterPro"/>
</dbReference>
<dbReference type="InterPro" id="IPR011600">
    <property type="entry name" value="Pept_C14_caspase"/>
</dbReference>
<comment type="similarity">
    <text evidence="1">Belongs to the peptidase C14B family.</text>
</comment>
<gene>
    <name evidence="4" type="ORF">RDB_LOCUS116188</name>
</gene>
<feature type="compositionally biased region" description="Polar residues" evidence="2">
    <location>
        <begin position="288"/>
        <end position="305"/>
    </location>
</feature>
<evidence type="ECO:0000313" key="5">
    <source>
        <dbReference type="Proteomes" id="UP000663841"/>
    </source>
</evidence>
<dbReference type="PANTHER" id="PTHR48104">
    <property type="entry name" value="METACASPASE-4"/>
    <property type="match status" value="1"/>
</dbReference>
<organism evidence="4 5">
    <name type="scientific">Rhizoctonia solani</name>
    <dbReference type="NCBI Taxonomy" id="456999"/>
    <lineage>
        <taxon>Eukaryota</taxon>
        <taxon>Fungi</taxon>
        <taxon>Dikarya</taxon>
        <taxon>Basidiomycota</taxon>
        <taxon>Agaricomycotina</taxon>
        <taxon>Agaricomycetes</taxon>
        <taxon>Cantharellales</taxon>
        <taxon>Ceratobasidiaceae</taxon>
        <taxon>Rhizoctonia</taxon>
    </lineage>
</organism>
<dbReference type="InterPro" id="IPR050452">
    <property type="entry name" value="Metacaspase"/>
</dbReference>
<reference evidence="4" key="1">
    <citation type="submission" date="2021-01" db="EMBL/GenBank/DDBJ databases">
        <authorList>
            <person name="Kaushik A."/>
        </authorList>
    </citation>
    <scope>NUCLEOTIDE SEQUENCE</scope>
    <source>
        <strain evidence="4">AG3-T5</strain>
    </source>
</reference>
<feature type="domain" description="Peptidase C14 caspase" evidence="3">
    <location>
        <begin position="61"/>
        <end position="155"/>
    </location>
</feature>
<dbReference type="Proteomes" id="UP000663841">
    <property type="component" value="Unassembled WGS sequence"/>
</dbReference>